<dbReference type="GO" id="GO:0008270">
    <property type="term" value="F:zinc ion binding"/>
    <property type="evidence" value="ECO:0007669"/>
    <property type="project" value="InterPro"/>
</dbReference>
<gene>
    <name evidence="7" type="ORF">B723_27575</name>
</gene>
<dbReference type="EMBL" id="CP010945">
    <property type="protein sequence ID" value="AKV09956.1"/>
    <property type="molecule type" value="Genomic_DNA"/>
</dbReference>
<dbReference type="GO" id="GO:0003723">
    <property type="term" value="F:RNA binding"/>
    <property type="evidence" value="ECO:0007669"/>
    <property type="project" value="UniProtKB-KW"/>
</dbReference>
<evidence type="ECO:0000256" key="1">
    <source>
        <dbReference type="ARBA" id="ARBA00004496"/>
    </source>
</evidence>
<feature type="domain" description="Enoyl reductase (ER)" evidence="6">
    <location>
        <begin position="14"/>
        <end position="330"/>
    </location>
</feature>
<evidence type="ECO:0000259" key="6">
    <source>
        <dbReference type="SMART" id="SM00829"/>
    </source>
</evidence>
<dbReference type="PANTHER" id="PTHR44154">
    <property type="entry name" value="QUINONE OXIDOREDUCTASE"/>
    <property type="match status" value="1"/>
</dbReference>
<dbReference type="Pfam" id="PF08240">
    <property type="entry name" value="ADH_N"/>
    <property type="match status" value="1"/>
</dbReference>
<dbReference type="Gene3D" id="3.40.50.720">
    <property type="entry name" value="NAD(P)-binding Rossmann-like Domain"/>
    <property type="match status" value="1"/>
</dbReference>
<comment type="subunit">
    <text evidence="2">Homotetramer.</text>
</comment>
<dbReference type="OrthoDB" id="9785812at2"/>
<dbReference type="InterPro" id="IPR011032">
    <property type="entry name" value="GroES-like_sf"/>
</dbReference>
<dbReference type="RefSeq" id="WP_031319052.1">
    <property type="nucleotide sequence ID" value="NZ_CP010945.1"/>
</dbReference>
<protein>
    <submittedName>
        <fullName evidence="7">Quinone oxidoreductase</fullName>
    </submittedName>
</protein>
<dbReference type="GO" id="GO:0016491">
    <property type="term" value="F:oxidoreductase activity"/>
    <property type="evidence" value="ECO:0007669"/>
    <property type="project" value="InterPro"/>
</dbReference>
<accession>A0A0K1QW20</accession>
<evidence type="ECO:0000256" key="3">
    <source>
        <dbReference type="ARBA" id="ARBA00022490"/>
    </source>
</evidence>
<dbReference type="InterPro" id="IPR051603">
    <property type="entry name" value="Zinc-ADH_QOR/CCCR"/>
</dbReference>
<dbReference type="GO" id="GO:0005737">
    <property type="term" value="C:cytoplasm"/>
    <property type="evidence" value="ECO:0007669"/>
    <property type="project" value="UniProtKB-SubCell"/>
</dbReference>
<dbReference type="CDD" id="cd08272">
    <property type="entry name" value="MDR6"/>
    <property type="match status" value="1"/>
</dbReference>
<evidence type="ECO:0000313" key="8">
    <source>
        <dbReference type="Proteomes" id="UP000017175"/>
    </source>
</evidence>
<comment type="subcellular location">
    <subcellularLocation>
        <location evidence="1">Cytoplasm</location>
    </subcellularLocation>
</comment>
<organism evidence="7 8">
    <name type="scientific">Pseudomonas fluorescens NCIMB 11764</name>
    <dbReference type="NCBI Taxonomy" id="1221522"/>
    <lineage>
        <taxon>Bacteria</taxon>
        <taxon>Pseudomonadati</taxon>
        <taxon>Pseudomonadota</taxon>
        <taxon>Gammaproteobacteria</taxon>
        <taxon>Pseudomonadales</taxon>
        <taxon>Pseudomonadaceae</taxon>
        <taxon>Pseudomonas</taxon>
    </lineage>
</organism>
<reference evidence="7 8" key="1">
    <citation type="journal article" date="2012" name="J. Bacteriol.">
        <title>Draft genome sequence of the cyanide-utilizing bacterium Pseudomonas fluorescens strain NCIMB 11764.</title>
        <authorList>
            <person name="Vilo C.A."/>
            <person name="Benedik M.J."/>
            <person name="Kunz D.A."/>
            <person name="Dong Q."/>
        </authorList>
    </citation>
    <scope>NUCLEOTIDE SEQUENCE [LARGE SCALE GENOMIC DNA]</scope>
    <source>
        <strain evidence="7 8">NCIMB 11764</strain>
    </source>
</reference>
<dbReference type="InterPro" id="IPR020843">
    <property type="entry name" value="ER"/>
</dbReference>
<dbReference type="PANTHER" id="PTHR44154:SF1">
    <property type="entry name" value="QUINONE OXIDOREDUCTASE"/>
    <property type="match status" value="1"/>
</dbReference>
<keyword evidence="3" id="KW-0963">Cytoplasm</keyword>
<dbReference type="SUPFAM" id="SSF50129">
    <property type="entry name" value="GroES-like"/>
    <property type="match status" value="1"/>
</dbReference>
<proteinExistence type="predicted"/>
<dbReference type="InterPro" id="IPR002364">
    <property type="entry name" value="Quin_OxRdtase/zeta-crystal_CS"/>
</dbReference>
<dbReference type="Gene3D" id="3.90.180.10">
    <property type="entry name" value="Medium-chain alcohol dehydrogenases, catalytic domain"/>
    <property type="match status" value="1"/>
</dbReference>
<dbReference type="SUPFAM" id="SSF51735">
    <property type="entry name" value="NAD(P)-binding Rossmann-fold domains"/>
    <property type="match status" value="1"/>
</dbReference>
<dbReference type="Pfam" id="PF13602">
    <property type="entry name" value="ADH_zinc_N_2"/>
    <property type="match status" value="1"/>
</dbReference>
<evidence type="ECO:0000256" key="5">
    <source>
        <dbReference type="ARBA" id="ARBA00022884"/>
    </source>
</evidence>
<name>A0A0K1QW20_PSEFL</name>
<dbReference type="SMART" id="SM00829">
    <property type="entry name" value="PKS_ER"/>
    <property type="match status" value="1"/>
</dbReference>
<dbReference type="AlphaFoldDB" id="A0A0K1QW20"/>
<keyword evidence="4" id="KW-0521">NADP</keyword>
<evidence type="ECO:0000313" key="7">
    <source>
        <dbReference type="EMBL" id="AKV09956.1"/>
    </source>
</evidence>
<keyword evidence="5" id="KW-0694">RNA-binding</keyword>
<evidence type="ECO:0000256" key="4">
    <source>
        <dbReference type="ARBA" id="ARBA00022857"/>
    </source>
</evidence>
<sequence length="332" mass="34882">MTDITEMRALIVDSANAPLRLASIQRPVPEAGQVLVRIKASGVNPLDGKIRAGLAAHARQPLPATVGIDLAGIVEGVGTGVTGWQPGDEVYAMATGIGGAQGSLAEYAAVDARLLARKPGNLSMREAAGLPLVLITAWEGLVDRARVREGQKVLIHGGAGGVGHVAIQIARAFGAQVFATGSARHQAIIEGYGATFIDYRRSSVEEYVAQHTDGEGFDIVYDTVGGETLDASFKASRIYHGHVLSCLGWGQHSLAPLSFRGATYSGVFTLLPLLTGVGCEHHGEILRETARLIEAGKLMPLMDPRTFTLETAEAAHELLVSGGAQGRLVIEI</sequence>
<dbReference type="eggNOG" id="COG0604">
    <property type="taxonomic scope" value="Bacteria"/>
</dbReference>
<dbReference type="InterPro" id="IPR036291">
    <property type="entry name" value="NAD(P)-bd_dom_sf"/>
</dbReference>
<dbReference type="Proteomes" id="UP000017175">
    <property type="component" value="Chromosome"/>
</dbReference>
<dbReference type="PROSITE" id="PS01162">
    <property type="entry name" value="QOR_ZETA_CRYSTAL"/>
    <property type="match status" value="1"/>
</dbReference>
<evidence type="ECO:0000256" key="2">
    <source>
        <dbReference type="ARBA" id="ARBA00011881"/>
    </source>
</evidence>
<dbReference type="InterPro" id="IPR013154">
    <property type="entry name" value="ADH-like_N"/>
</dbReference>